<dbReference type="PATRIC" id="fig|1538.10.peg.897"/>
<evidence type="ECO:0000259" key="10">
    <source>
        <dbReference type="Pfam" id="PF00724"/>
    </source>
</evidence>
<feature type="domain" description="NADH:flavin oxidoreductase/NADH oxidase N-terminal" evidence="10">
    <location>
        <begin position="9"/>
        <end position="338"/>
    </location>
</feature>
<dbReference type="GO" id="GO:0046872">
    <property type="term" value="F:metal ion binding"/>
    <property type="evidence" value="ECO:0007669"/>
    <property type="project" value="UniProtKB-KW"/>
</dbReference>
<dbReference type="RefSeq" id="WP_063554034.1">
    <property type="nucleotide sequence ID" value="NZ_LITT01000004.1"/>
</dbReference>
<dbReference type="InterPro" id="IPR036188">
    <property type="entry name" value="FAD/NAD-bd_sf"/>
</dbReference>
<dbReference type="InterPro" id="IPR013785">
    <property type="entry name" value="Aldolase_TIM"/>
</dbReference>
<organism evidence="12 13">
    <name type="scientific">Clostridium ljungdahlii</name>
    <dbReference type="NCBI Taxonomy" id="1538"/>
    <lineage>
        <taxon>Bacteria</taxon>
        <taxon>Bacillati</taxon>
        <taxon>Bacillota</taxon>
        <taxon>Clostridia</taxon>
        <taxon>Eubacteriales</taxon>
        <taxon>Clostridiaceae</taxon>
        <taxon>Clostridium</taxon>
    </lineage>
</organism>
<gene>
    <name evidence="12" type="ORF">WY13_00402</name>
</gene>
<dbReference type="EC" id="1.-.-.-" evidence="12"/>
<dbReference type="InterPro" id="IPR051793">
    <property type="entry name" value="NADH:flavin_oxidoreductase"/>
</dbReference>
<proteinExistence type="inferred from homology"/>
<evidence type="ECO:0000256" key="8">
    <source>
        <dbReference type="ARBA" id="ARBA00023004"/>
    </source>
</evidence>
<dbReference type="EMBL" id="LITT01000004">
    <property type="protein sequence ID" value="OAA91759.1"/>
    <property type="molecule type" value="Genomic_DNA"/>
</dbReference>
<dbReference type="PANTHER" id="PTHR42917">
    <property type="entry name" value="2,4-DIENOYL-COA REDUCTASE"/>
    <property type="match status" value="1"/>
</dbReference>
<evidence type="ECO:0000313" key="13">
    <source>
        <dbReference type="Proteomes" id="UP000077407"/>
    </source>
</evidence>
<feature type="domain" description="FAD/NAD(P)-binding" evidence="11">
    <location>
        <begin position="388"/>
        <end position="616"/>
    </location>
</feature>
<dbReference type="GO" id="GO:0051536">
    <property type="term" value="F:iron-sulfur cluster binding"/>
    <property type="evidence" value="ECO:0007669"/>
    <property type="project" value="UniProtKB-KW"/>
</dbReference>
<dbReference type="PANTHER" id="PTHR42917:SF2">
    <property type="entry name" value="2,4-DIENOYL-COA REDUCTASE [(2E)-ENOYL-COA-PRODUCING]"/>
    <property type="match status" value="1"/>
</dbReference>
<dbReference type="Gene3D" id="3.50.50.60">
    <property type="entry name" value="FAD/NAD(P)-binding domain"/>
    <property type="match status" value="1"/>
</dbReference>
<dbReference type="CDD" id="cd02803">
    <property type="entry name" value="OYE_like_FMN_family"/>
    <property type="match status" value="1"/>
</dbReference>
<keyword evidence="7 12" id="KW-0560">Oxidoreductase</keyword>
<dbReference type="OrthoDB" id="9772736at2"/>
<sequence length="651" mass="71821">MNITKYPHVFQTLKFGNTTLKNRLEFTPMVSCLSNAEGEVTEEAVEFIGMQARSGVSQVIIGDTQVDWERAVCFYGELNVHHDKYMTGLSLLVEEAHRYGAKLSIELAHAGRGGVPSMNVKPGFAPSYIPTPGRMQDLKVMDRADMDHVINQFKDCASRVKRAGFDAIFIHSGHNNLLGQFLSRSSNLRTDEYGGSMENRMRFPLEIIKGIREVVGPDFPLEMRVSGDEMTGHDGIHIEETIAYLKEAQKYINMAHISCGNVFVEPGVKYSVPLYLQERMQNVKYAEAVKKAIDIPVSVVGNIFTLEEAEEIIASGKADVVGMCRSLMADPDLIKKSVRGENEDIRPCLRCMDGCGKIFNGFPVRCAVNPVVGREFKYKDIQPTKIRKKVMIIGGGPAGMQATQTLIKRGHDVTLYEKSNQLGGLLLDAGAVSFKNLMRDYTKWNVDTTMKSGAKIKLNTEVTKELVEQEKPDAVIIATGSTYIRPNIKGIDKENVKMLRDVENGNVNIGKNVIICGGGLSGIEGAVGLAREGKEVTVIDMIPAEKFCESMFGITRKALFDEVEESKVKLVGSSKIIEFLDNGVVIEDQEGNRKIIEADSIVIALGLKSQNKLAEEIMPILPVDTYIVGDADRVGTVRKANKNAFDIAVEI</sequence>
<reference evidence="12 13" key="1">
    <citation type="journal article" date="2015" name="Biotechnol. Bioeng.">
        <title>Genome sequence and phenotypic characterization of Caulobacter segnis.</title>
        <authorList>
            <person name="Patel S."/>
            <person name="Fletcher B."/>
            <person name="Scott D.C."/>
            <person name="Ely B."/>
        </authorList>
    </citation>
    <scope>NUCLEOTIDE SEQUENCE [LARGE SCALE GENOMIC DNA]</scope>
    <source>
        <strain evidence="12 13">ERI-2</strain>
    </source>
</reference>
<dbReference type="Gene3D" id="3.40.50.720">
    <property type="entry name" value="NAD(P)-binding Rossmann-like Domain"/>
    <property type="match status" value="1"/>
</dbReference>
<evidence type="ECO:0000256" key="9">
    <source>
        <dbReference type="ARBA" id="ARBA00023014"/>
    </source>
</evidence>
<evidence type="ECO:0000256" key="6">
    <source>
        <dbReference type="ARBA" id="ARBA00022723"/>
    </source>
</evidence>
<keyword evidence="9" id="KW-0411">Iron-sulfur</keyword>
<comment type="similarity">
    <text evidence="3">In the N-terminal section; belongs to the NADH:flavin oxidoreductase/NADH oxidase family.</text>
</comment>
<evidence type="ECO:0000256" key="3">
    <source>
        <dbReference type="ARBA" id="ARBA00011048"/>
    </source>
</evidence>
<evidence type="ECO:0000256" key="4">
    <source>
        <dbReference type="ARBA" id="ARBA00022630"/>
    </source>
</evidence>
<dbReference type="Proteomes" id="UP000077407">
    <property type="component" value="Unassembled WGS sequence"/>
</dbReference>
<dbReference type="GO" id="GO:0016491">
    <property type="term" value="F:oxidoreductase activity"/>
    <property type="evidence" value="ECO:0007669"/>
    <property type="project" value="UniProtKB-KW"/>
</dbReference>
<dbReference type="PRINTS" id="PR00368">
    <property type="entry name" value="FADPNR"/>
</dbReference>
<dbReference type="SUPFAM" id="SSF51905">
    <property type="entry name" value="FAD/NAD(P)-binding domain"/>
    <property type="match status" value="1"/>
</dbReference>
<evidence type="ECO:0000256" key="7">
    <source>
        <dbReference type="ARBA" id="ARBA00023002"/>
    </source>
</evidence>
<dbReference type="GO" id="GO:0010181">
    <property type="term" value="F:FMN binding"/>
    <property type="evidence" value="ECO:0007669"/>
    <property type="project" value="InterPro"/>
</dbReference>
<dbReference type="PRINTS" id="PR00469">
    <property type="entry name" value="PNDRDTASEII"/>
</dbReference>
<comment type="cofactor">
    <cofactor evidence="2">
        <name>[4Fe-4S] cluster</name>
        <dbReference type="ChEBI" id="CHEBI:49883"/>
    </cofactor>
</comment>
<comment type="caution">
    <text evidence="12">The sequence shown here is derived from an EMBL/GenBank/DDBJ whole genome shotgun (WGS) entry which is preliminary data.</text>
</comment>
<dbReference type="InterPro" id="IPR023753">
    <property type="entry name" value="FAD/NAD-binding_dom"/>
</dbReference>
<dbReference type="InterPro" id="IPR001155">
    <property type="entry name" value="OxRdtase_FMN_N"/>
</dbReference>
<dbReference type="SUPFAM" id="SSF51395">
    <property type="entry name" value="FMN-linked oxidoreductases"/>
    <property type="match status" value="1"/>
</dbReference>
<dbReference type="Gene3D" id="3.20.20.70">
    <property type="entry name" value="Aldolase class I"/>
    <property type="match status" value="1"/>
</dbReference>
<keyword evidence="8" id="KW-0408">Iron</keyword>
<accession>A0A162NCE8</accession>
<dbReference type="AlphaFoldDB" id="A0A162NCE8"/>
<comment type="cofactor">
    <cofactor evidence="1">
        <name>FMN</name>
        <dbReference type="ChEBI" id="CHEBI:58210"/>
    </cofactor>
</comment>
<evidence type="ECO:0000313" key="12">
    <source>
        <dbReference type="EMBL" id="OAA91759.1"/>
    </source>
</evidence>
<dbReference type="Pfam" id="PF07992">
    <property type="entry name" value="Pyr_redox_2"/>
    <property type="match status" value="1"/>
</dbReference>
<name>A0A162NCE8_9CLOT</name>
<evidence type="ECO:0000256" key="5">
    <source>
        <dbReference type="ARBA" id="ARBA00022643"/>
    </source>
</evidence>
<protein>
    <submittedName>
        <fullName evidence="12">NADH oxidase</fullName>
        <ecNumber evidence="12">1.-.-.-</ecNumber>
    </submittedName>
</protein>
<evidence type="ECO:0000256" key="2">
    <source>
        <dbReference type="ARBA" id="ARBA00001966"/>
    </source>
</evidence>
<keyword evidence="5" id="KW-0288">FMN</keyword>
<keyword evidence="4" id="KW-0285">Flavoprotein</keyword>
<dbReference type="Pfam" id="PF00724">
    <property type="entry name" value="Oxidored_FMN"/>
    <property type="match status" value="1"/>
</dbReference>
<evidence type="ECO:0000256" key="1">
    <source>
        <dbReference type="ARBA" id="ARBA00001917"/>
    </source>
</evidence>
<keyword evidence="6" id="KW-0479">Metal-binding</keyword>
<evidence type="ECO:0000259" key="11">
    <source>
        <dbReference type="Pfam" id="PF07992"/>
    </source>
</evidence>